<evidence type="ECO:0000313" key="2">
    <source>
        <dbReference type="EMBL" id="CEL01475.1"/>
    </source>
</evidence>
<keyword evidence="1" id="KW-0732">Signal</keyword>
<evidence type="ECO:0000256" key="1">
    <source>
        <dbReference type="SAM" id="SignalP"/>
    </source>
</evidence>
<dbReference type="EMBL" id="CDMC01000001">
    <property type="protein sequence ID" value="CEL01475.1"/>
    <property type="molecule type" value="Genomic_DNA"/>
</dbReference>
<feature type="chain" id="PRO_5006857201" evidence="1">
    <location>
        <begin position="30"/>
        <end position="78"/>
    </location>
</feature>
<protein>
    <submittedName>
        <fullName evidence="2">Uncharacterized protein</fullName>
    </submittedName>
</protein>
<dbReference type="AlphaFoldDB" id="A0A0U5FQD7"/>
<name>A0A0U5FQD7_ASPCI</name>
<accession>A0A0U5FQD7</accession>
<sequence length="78" mass="8416">MSLFRIVVLTLWLALPAVAVALLTSPVDAINLDEVSHANPNTDNPHFQLDTLATTTSATRAPSYQSLLDTARVLEVDV</sequence>
<reference evidence="3" key="1">
    <citation type="journal article" date="2016" name="Genome Announc.">
        <title>Draft genome sequences of fungus Aspergillus calidoustus.</title>
        <authorList>
            <person name="Horn F."/>
            <person name="Linde J."/>
            <person name="Mattern D.J."/>
            <person name="Walther G."/>
            <person name="Guthke R."/>
            <person name="Scherlach K."/>
            <person name="Martin K."/>
            <person name="Brakhage A.A."/>
            <person name="Petzke L."/>
            <person name="Valiante V."/>
        </authorList>
    </citation>
    <scope>NUCLEOTIDE SEQUENCE [LARGE SCALE GENOMIC DNA]</scope>
    <source>
        <strain evidence="3">SF006504</strain>
    </source>
</reference>
<proteinExistence type="predicted"/>
<keyword evidence="3" id="KW-1185">Reference proteome</keyword>
<evidence type="ECO:0000313" key="3">
    <source>
        <dbReference type="Proteomes" id="UP000054771"/>
    </source>
</evidence>
<organism evidence="2 3">
    <name type="scientific">Aspergillus calidoustus</name>
    <dbReference type="NCBI Taxonomy" id="454130"/>
    <lineage>
        <taxon>Eukaryota</taxon>
        <taxon>Fungi</taxon>
        <taxon>Dikarya</taxon>
        <taxon>Ascomycota</taxon>
        <taxon>Pezizomycotina</taxon>
        <taxon>Eurotiomycetes</taxon>
        <taxon>Eurotiomycetidae</taxon>
        <taxon>Eurotiales</taxon>
        <taxon>Aspergillaceae</taxon>
        <taxon>Aspergillus</taxon>
        <taxon>Aspergillus subgen. Nidulantes</taxon>
    </lineage>
</organism>
<dbReference type="Proteomes" id="UP000054771">
    <property type="component" value="Unassembled WGS sequence"/>
</dbReference>
<feature type="signal peptide" evidence="1">
    <location>
        <begin position="1"/>
        <end position="29"/>
    </location>
</feature>
<gene>
    <name evidence="2" type="ORF">ASPCAL01057</name>
</gene>